<reference evidence="1 2" key="1">
    <citation type="journal article" date="2018" name="Front. Microbiol.">
        <title>Genome-Wide Analysis of Corynespora cassiicola Leaf Fall Disease Putative Effectors.</title>
        <authorList>
            <person name="Lopez D."/>
            <person name="Ribeiro S."/>
            <person name="Label P."/>
            <person name="Fumanal B."/>
            <person name="Venisse J.S."/>
            <person name="Kohler A."/>
            <person name="de Oliveira R.R."/>
            <person name="Labutti K."/>
            <person name="Lipzen A."/>
            <person name="Lail K."/>
            <person name="Bauer D."/>
            <person name="Ohm R.A."/>
            <person name="Barry K.W."/>
            <person name="Spatafora J."/>
            <person name="Grigoriev I.V."/>
            <person name="Martin F.M."/>
            <person name="Pujade-Renaud V."/>
        </authorList>
    </citation>
    <scope>NUCLEOTIDE SEQUENCE [LARGE SCALE GENOMIC DNA]</scope>
    <source>
        <strain evidence="1 2">Philippines</strain>
    </source>
</reference>
<accession>A0A2T2NM39</accession>
<name>A0A2T2NM39_CORCC</name>
<dbReference type="EMBL" id="KZ678136">
    <property type="protein sequence ID" value="PSN66511.1"/>
    <property type="molecule type" value="Genomic_DNA"/>
</dbReference>
<sequence length="215" mass="23160">MGSREGAAQPACLLCCPRLLSLTLSRVRVCWWWAVAALLRLAPAWPASQPARQPISRLLAGSLAQVRLPCPAGLPCRSFALVSREPRAAVPEHHRYPPITRLLAILHRSPVCGQGRSRCIYASRSDRAARCNHARDCACVLHAAASRLLSRAPVAAARTAGSLQPTCTLISHLGRRSWLPCRDPPSSPPTLPRALPFPLQSAAPCIGLDGRSRGD</sequence>
<evidence type="ECO:0000313" key="2">
    <source>
        <dbReference type="Proteomes" id="UP000240883"/>
    </source>
</evidence>
<dbReference type="Proteomes" id="UP000240883">
    <property type="component" value="Unassembled WGS sequence"/>
</dbReference>
<dbReference type="AlphaFoldDB" id="A0A2T2NM39"/>
<evidence type="ECO:0000313" key="1">
    <source>
        <dbReference type="EMBL" id="PSN66511.1"/>
    </source>
</evidence>
<gene>
    <name evidence="1" type="ORF">BS50DRAFT_589239</name>
</gene>
<organism evidence="1 2">
    <name type="scientific">Corynespora cassiicola Philippines</name>
    <dbReference type="NCBI Taxonomy" id="1448308"/>
    <lineage>
        <taxon>Eukaryota</taxon>
        <taxon>Fungi</taxon>
        <taxon>Dikarya</taxon>
        <taxon>Ascomycota</taxon>
        <taxon>Pezizomycotina</taxon>
        <taxon>Dothideomycetes</taxon>
        <taxon>Pleosporomycetidae</taxon>
        <taxon>Pleosporales</taxon>
        <taxon>Corynesporascaceae</taxon>
        <taxon>Corynespora</taxon>
    </lineage>
</organism>
<protein>
    <submittedName>
        <fullName evidence="1">Uncharacterized protein</fullName>
    </submittedName>
</protein>
<keyword evidence="2" id="KW-1185">Reference proteome</keyword>
<proteinExistence type="predicted"/>